<dbReference type="OrthoDB" id="3231004at2759"/>
<proteinExistence type="predicted"/>
<evidence type="ECO:0000313" key="1">
    <source>
        <dbReference type="EMBL" id="KAB5590304.1"/>
    </source>
</evidence>
<protein>
    <submittedName>
        <fullName evidence="1">Uncharacterized protein</fullName>
    </submittedName>
</protein>
<accession>A0A5N5QF67</accession>
<dbReference type="AlphaFoldDB" id="A0A5N5QF67"/>
<sequence length="549" mass="60101">MSQTVAYSSQIVTKISDITRTMGVSSSSSIKHGSIAVSGNASSIDESKFVESDLNIIVSVKVVNRKHRYCSLNSSESYTWGKKRPDGMNPRFIEGGDLHGVISIKILDSSKKEEVKAKIIGDINSSSPGAYGFNPSGINDSALSRNMSETETTISVNWSGGGNIKEDEEEWSLDSLYRVAAAFPAKVAACPHKTWAVLSRYDNNESFVTWAIEKNIKLYDHSGADSYASDLLDTYMGYKNNIRRIQDVLVNPIPYTLGPSTDPISIIVDDLIQARNEMRLVMASIIKEVDDLNADINFNATKKRAEIKPPELWAIRLPIRSDLAQESREALEKFALLDSDLAARRQVATGDSVTDLSQWQTGTIGLTDEEGEVLKNLIKYEALKGYQFNAISCAGRAETNWDSLKEDIKMNVIFSNKFNLPKRIEVGFDTKDDLPVLNFNCIFGEGSTIASPHAPGSSVQTLDIDIKDRITKVQIGKSSSRVDGKEVISSISLKTNGGRSLLAPPEAGATMGDDRKEFPAPAGKGLAFIIPIAKYGERGAIGRLLLAWK</sequence>
<keyword evidence="2" id="KW-1185">Reference proteome</keyword>
<dbReference type="EMBL" id="SSOP01000179">
    <property type="protein sequence ID" value="KAB5590304.1"/>
    <property type="molecule type" value="Genomic_DNA"/>
</dbReference>
<evidence type="ECO:0000313" key="2">
    <source>
        <dbReference type="Proteomes" id="UP000383932"/>
    </source>
</evidence>
<comment type="caution">
    <text evidence="1">The sequence shown here is derived from an EMBL/GenBank/DDBJ whole genome shotgun (WGS) entry which is preliminary data.</text>
</comment>
<name>A0A5N5QF67_9AGAM</name>
<gene>
    <name evidence="1" type="ORF">CTheo_6242</name>
</gene>
<organism evidence="1 2">
    <name type="scientific">Ceratobasidium theobromae</name>
    <dbReference type="NCBI Taxonomy" id="1582974"/>
    <lineage>
        <taxon>Eukaryota</taxon>
        <taxon>Fungi</taxon>
        <taxon>Dikarya</taxon>
        <taxon>Basidiomycota</taxon>
        <taxon>Agaricomycotina</taxon>
        <taxon>Agaricomycetes</taxon>
        <taxon>Cantharellales</taxon>
        <taxon>Ceratobasidiaceae</taxon>
        <taxon>Ceratobasidium</taxon>
    </lineage>
</organism>
<dbReference type="Proteomes" id="UP000383932">
    <property type="component" value="Unassembled WGS sequence"/>
</dbReference>
<reference evidence="1 2" key="1">
    <citation type="journal article" date="2019" name="Fungal Biol. Biotechnol.">
        <title>Draft genome sequence of fastidious pathogen Ceratobasidium theobromae, which causes vascular-streak dieback in Theobroma cacao.</title>
        <authorList>
            <person name="Ali S.S."/>
            <person name="Asman A."/>
            <person name="Shao J."/>
            <person name="Firmansyah A.P."/>
            <person name="Susilo A.W."/>
            <person name="Rosmana A."/>
            <person name="McMahon P."/>
            <person name="Junaid M."/>
            <person name="Guest D."/>
            <person name="Kheng T.Y."/>
            <person name="Meinhardt L.W."/>
            <person name="Bailey B.A."/>
        </authorList>
    </citation>
    <scope>NUCLEOTIDE SEQUENCE [LARGE SCALE GENOMIC DNA]</scope>
    <source>
        <strain evidence="1 2">CT2</strain>
    </source>
</reference>